<accession>A0A5B8CUI4</accession>
<dbReference type="CDD" id="cd11648">
    <property type="entry name" value="RsmI"/>
    <property type="match status" value="1"/>
</dbReference>
<dbReference type="SUPFAM" id="SSF53790">
    <property type="entry name" value="Tetrapyrrole methylase"/>
    <property type="match status" value="1"/>
</dbReference>
<keyword evidence="4 6" id="KW-0808">Transferase</keyword>
<dbReference type="GO" id="GO:0005737">
    <property type="term" value="C:cytoplasm"/>
    <property type="evidence" value="ECO:0007669"/>
    <property type="project" value="UniProtKB-SubCell"/>
</dbReference>
<keyword evidence="1 6" id="KW-0963">Cytoplasm</keyword>
<dbReference type="EC" id="2.1.1.198" evidence="6"/>
<evidence type="ECO:0000313" key="9">
    <source>
        <dbReference type="EMBL" id="QDC44952.1"/>
    </source>
</evidence>
<dbReference type="InterPro" id="IPR053910">
    <property type="entry name" value="RsmI_HTH"/>
</dbReference>
<dbReference type="RefSeq" id="WP_140004281.1">
    <property type="nucleotide sequence ID" value="NZ_CP040946.1"/>
</dbReference>
<dbReference type="NCBIfam" id="TIGR00096">
    <property type="entry name" value="16S rRNA (cytidine(1402)-2'-O)-methyltransferase"/>
    <property type="match status" value="1"/>
</dbReference>
<feature type="domain" description="Tetrapyrrole methylase" evidence="7">
    <location>
        <begin position="6"/>
        <end position="205"/>
    </location>
</feature>
<keyword evidence="3 6" id="KW-0489">Methyltransferase</keyword>
<keyword evidence="2 6" id="KW-0698">rRNA processing</keyword>
<evidence type="ECO:0000256" key="3">
    <source>
        <dbReference type="ARBA" id="ARBA00022603"/>
    </source>
</evidence>
<sequence>MNEIGTLYVVATPIGNLGDISQRALDTLQKVDAIAAEDTRHSVGLLRHFGISKPLLAVHEHNEQQSAQGLIKKLQAGESIALVTDAGTPAVSDPGAVVVQAVRQAGIKVVPVPGASAVIAALSAAGIVQSGFYFDGFLPASGSQRRKRLQSLKAIPTTLVFYEAPHRIVECVQDMQDVLGGARQLTLARELTKTFETIHSCLLTDAVDWLNADLNQQRGEFVLLVHPDLQEKPEGLDEETLRILKRLLQELPLKQAVALATDITGQKKNELYEAALALKAASPQSQGNEP</sequence>
<keyword evidence="10" id="KW-1185">Reference proteome</keyword>
<dbReference type="Gene3D" id="3.40.1010.10">
    <property type="entry name" value="Cobalt-precorrin-4 Transmethylase, Domain 1"/>
    <property type="match status" value="1"/>
</dbReference>
<evidence type="ECO:0000256" key="2">
    <source>
        <dbReference type="ARBA" id="ARBA00022552"/>
    </source>
</evidence>
<dbReference type="HAMAP" id="MF_01877">
    <property type="entry name" value="16SrRNA_methyltr_I"/>
    <property type="match status" value="1"/>
</dbReference>
<comment type="catalytic activity">
    <reaction evidence="6">
        <text>cytidine(1402) in 16S rRNA + S-adenosyl-L-methionine = 2'-O-methylcytidine(1402) in 16S rRNA + S-adenosyl-L-homocysteine + H(+)</text>
        <dbReference type="Rhea" id="RHEA:42924"/>
        <dbReference type="Rhea" id="RHEA-COMP:10285"/>
        <dbReference type="Rhea" id="RHEA-COMP:10286"/>
        <dbReference type="ChEBI" id="CHEBI:15378"/>
        <dbReference type="ChEBI" id="CHEBI:57856"/>
        <dbReference type="ChEBI" id="CHEBI:59789"/>
        <dbReference type="ChEBI" id="CHEBI:74495"/>
        <dbReference type="ChEBI" id="CHEBI:82748"/>
        <dbReference type="EC" id="2.1.1.198"/>
    </reaction>
</comment>
<evidence type="ECO:0000256" key="6">
    <source>
        <dbReference type="HAMAP-Rule" id="MF_01877"/>
    </source>
</evidence>
<dbReference type="PANTHER" id="PTHR46111:SF1">
    <property type="entry name" value="RIBOSOMAL RNA SMALL SUBUNIT METHYLTRANSFERASE I"/>
    <property type="match status" value="1"/>
</dbReference>
<gene>
    <name evidence="6 9" type="primary">rsmI</name>
    <name evidence="9" type="ORF">FIU01_10745</name>
</gene>
<keyword evidence="5 6" id="KW-0949">S-adenosyl-L-methionine</keyword>
<dbReference type="InterPro" id="IPR008189">
    <property type="entry name" value="rRNA_ssu_MeTfrase_I"/>
</dbReference>
<comment type="similarity">
    <text evidence="6">Belongs to the methyltransferase superfamily. RsmI family.</text>
</comment>
<dbReference type="InterPro" id="IPR000878">
    <property type="entry name" value="4pyrrol_Mease"/>
</dbReference>
<dbReference type="EMBL" id="CP040946">
    <property type="protein sequence ID" value="QDC44952.1"/>
    <property type="molecule type" value="Genomic_DNA"/>
</dbReference>
<comment type="function">
    <text evidence="6">Catalyzes the 2'-O-methylation of the ribose of cytidine 1402 (C1402) in 16S rRNA.</text>
</comment>
<dbReference type="InterPro" id="IPR035996">
    <property type="entry name" value="4pyrrol_Methylase_sf"/>
</dbReference>
<dbReference type="AlphaFoldDB" id="A0A5B8CUI4"/>
<dbReference type="KEGG" id="mmec:FIU01_10745"/>
<organism evidence="9 10">
    <name type="scientific">Methylophilus medardicus</name>
    <dbReference type="NCBI Taxonomy" id="2588534"/>
    <lineage>
        <taxon>Bacteria</taxon>
        <taxon>Pseudomonadati</taxon>
        <taxon>Pseudomonadota</taxon>
        <taxon>Betaproteobacteria</taxon>
        <taxon>Nitrosomonadales</taxon>
        <taxon>Methylophilaceae</taxon>
        <taxon>Methylophilus</taxon>
    </lineage>
</organism>
<dbReference type="InterPro" id="IPR014776">
    <property type="entry name" value="4pyrrole_Mease_sub2"/>
</dbReference>
<evidence type="ECO:0000259" key="8">
    <source>
        <dbReference type="Pfam" id="PF23016"/>
    </source>
</evidence>
<feature type="domain" description="RsmI HTH" evidence="8">
    <location>
        <begin position="235"/>
        <end position="279"/>
    </location>
</feature>
<dbReference type="OrthoDB" id="9809084at2"/>
<dbReference type="GO" id="GO:0070677">
    <property type="term" value="F:rRNA (cytosine-2'-O-)-methyltransferase activity"/>
    <property type="evidence" value="ECO:0007669"/>
    <property type="project" value="UniProtKB-UniRule"/>
</dbReference>
<dbReference type="Pfam" id="PF23016">
    <property type="entry name" value="RsmI_C"/>
    <property type="match status" value="1"/>
</dbReference>
<comment type="subcellular location">
    <subcellularLocation>
        <location evidence="6">Cytoplasm</location>
    </subcellularLocation>
</comment>
<dbReference type="Pfam" id="PF00590">
    <property type="entry name" value="TP_methylase"/>
    <property type="match status" value="1"/>
</dbReference>
<dbReference type="Proteomes" id="UP000311008">
    <property type="component" value="Chromosome"/>
</dbReference>
<dbReference type="PIRSF" id="PIRSF005917">
    <property type="entry name" value="MTase_YraL"/>
    <property type="match status" value="1"/>
</dbReference>
<dbReference type="FunFam" id="3.30.950.10:FF:000002">
    <property type="entry name" value="Ribosomal RNA small subunit methyltransferase I"/>
    <property type="match status" value="1"/>
</dbReference>
<evidence type="ECO:0000256" key="1">
    <source>
        <dbReference type="ARBA" id="ARBA00022490"/>
    </source>
</evidence>
<dbReference type="FunFam" id="3.40.1010.10:FF:000002">
    <property type="entry name" value="Ribosomal RNA small subunit methyltransferase I"/>
    <property type="match status" value="1"/>
</dbReference>
<dbReference type="InterPro" id="IPR014777">
    <property type="entry name" value="4pyrrole_Mease_sub1"/>
</dbReference>
<evidence type="ECO:0000256" key="5">
    <source>
        <dbReference type="ARBA" id="ARBA00022691"/>
    </source>
</evidence>
<name>A0A5B8CUI4_9PROT</name>
<evidence type="ECO:0000313" key="10">
    <source>
        <dbReference type="Proteomes" id="UP000311008"/>
    </source>
</evidence>
<dbReference type="Gene3D" id="3.30.950.10">
    <property type="entry name" value="Methyltransferase, Cobalt-precorrin-4 Transmethylase, Domain 2"/>
    <property type="match status" value="1"/>
</dbReference>
<proteinExistence type="inferred from homology"/>
<evidence type="ECO:0000256" key="4">
    <source>
        <dbReference type="ARBA" id="ARBA00022679"/>
    </source>
</evidence>
<evidence type="ECO:0000259" key="7">
    <source>
        <dbReference type="Pfam" id="PF00590"/>
    </source>
</evidence>
<protein>
    <recommendedName>
        <fullName evidence="6">Ribosomal RNA small subunit methyltransferase I</fullName>
        <ecNumber evidence="6">2.1.1.198</ecNumber>
    </recommendedName>
    <alternativeName>
        <fullName evidence="6">16S rRNA 2'-O-ribose C1402 methyltransferase</fullName>
    </alternativeName>
    <alternativeName>
        <fullName evidence="6">rRNA (cytidine-2'-O-)-methyltransferase RsmI</fullName>
    </alternativeName>
</protein>
<reference evidence="10" key="1">
    <citation type="journal article" date="2019" name="ISME J.">
        <title>Evolution in action: habitat transition from sediment to the pelagial leads to genome streamlining in Methylophilaceae.</title>
        <authorList>
            <person name="Salcher M."/>
            <person name="Schaefle D."/>
            <person name="Kaspar M."/>
            <person name="Neuenschwander S.M."/>
            <person name="Ghai R."/>
        </authorList>
    </citation>
    <scope>NUCLEOTIDE SEQUENCE [LARGE SCALE GENOMIC DNA]</scope>
    <source>
        <strain evidence="10">MMS-M-51</strain>
    </source>
</reference>
<dbReference type="PANTHER" id="PTHR46111">
    <property type="entry name" value="RIBOSOMAL RNA SMALL SUBUNIT METHYLTRANSFERASE I"/>
    <property type="match status" value="1"/>
</dbReference>